<dbReference type="PATRIC" id="fig|1227491.4.peg.3206"/>
<dbReference type="PANTHER" id="PTHR45036">
    <property type="entry name" value="METHYLTRANSFERASE LIKE 7B"/>
    <property type="match status" value="1"/>
</dbReference>
<dbReference type="SUPFAM" id="SSF53335">
    <property type="entry name" value="S-adenosyl-L-methionine-dependent methyltransferases"/>
    <property type="match status" value="1"/>
</dbReference>
<feature type="domain" description="Methyltransferase type 11" evidence="2">
    <location>
        <begin position="51"/>
        <end position="150"/>
    </location>
</feature>
<evidence type="ECO:0000259" key="2">
    <source>
        <dbReference type="Pfam" id="PF08241"/>
    </source>
</evidence>
<feature type="region of interest" description="Disordered" evidence="1">
    <location>
        <begin position="214"/>
        <end position="239"/>
    </location>
</feature>
<dbReference type="InterPro" id="IPR013216">
    <property type="entry name" value="Methyltransf_11"/>
</dbReference>
<keyword evidence="3" id="KW-0489">Methyltransferase</keyword>
<evidence type="ECO:0000256" key="1">
    <source>
        <dbReference type="SAM" id="MobiDB-lite"/>
    </source>
</evidence>
<dbReference type="Proteomes" id="UP000011591">
    <property type="component" value="Unassembled WGS sequence"/>
</dbReference>
<dbReference type="Pfam" id="PF08241">
    <property type="entry name" value="Methyltransf_11"/>
    <property type="match status" value="1"/>
</dbReference>
<protein>
    <submittedName>
        <fullName evidence="3">Type 11 methyltransferase</fullName>
    </submittedName>
</protein>
<feature type="compositionally biased region" description="Basic and acidic residues" evidence="1">
    <location>
        <begin position="1"/>
        <end position="16"/>
    </location>
</feature>
<dbReference type="InterPro" id="IPR029063">
    <property type="entry name" value="SAM-dependent_MTases_sf"/>
</dbReference>
<gene>
    <name evidence="3" type="ORF">C480_15605</name>
</gene>
<keyword evidence="4" id="KW-1185">Reference proteome</keyword>
<evidence type="ECO:0000313" key="3">
    <source>
        <dbReference type="EMBL" id="ELZ03802.1"/>
    </source>
</evidence>
<dbReference type="PANTHER" id="PTHR45036:SF1">
    <property type="entry name" value="METHYLTRANSFERASE LIKE 7A"/>
    <property type="match status" value="1"/>
</dbReference>
<organism evidence="3 4">
    <name type="scientific">Natrialba aegyptia DSM 13077</name>
    <dbReference type="NCBI Taxonomy" id="1227491"/>
    <lineage>
        <taxon>Archaea</taxon>
        <taxon>Methanobacteriati</taxon>
        <taxon>Methanobacteriota</taxon>
        <taxon>Stenosarchaea group</taxon>
        <taxon>Halobacteria</taxon>
        <taxon>Halobacteriales</taxon>
        <taxon>Natrialbaceae</taxon>
        <taxon>Natrialba</taxon>
    </lineage>
</organism>
<sequence length="239" mass="26498">MPSRTVEKPDTDRTESKPPTPGHPIVAALSERFALAEHRRYLARELDGVILDLGAGSGAMVPYLQTAVKREPALRLHALEPDPNRRRQAKQTAAAHDLDIHLQSGRAESLPYADDTFDVVIAAAVFCTVQDPLLALEEVHRVVKPNGEFRFLEHVRSDGLRGYVQDVVTPLWKRIDNGCHLNRRTDDWIAAGPFALDEIETLRLGVSPSRPFVRGTATPVSHTETDSRISSADGFKESR</sequence>
<feature type="region of interest" description="Disordered" evidence="1">
    <location>
        <begin position="1"/>
        <end position="24"/>
    </location>
</feature>
<reference evidence="3 4" key="1">
    <citation type="journal article" date="2014" name="PLoS Genet.">
        <title>Phylogenetically driven sequencing of extremely halophilic archaea reveals strategies for static and dynamic osmo-response.</title>
        <authorList>
            <person name="Becker E.A."/>
            <person name="Seitzer P.M."/>
            <person name="Tritt A."/>
            <person name="Larsen D."/>
            <person name="Krusor M."/>
            <person name="Yao A.I."/>
            <person name="Wu D."/>
            <person name="Madern D."/>
            <person name="Eisen J.A."/>
            <person name="Darling A.E."/>
            <person name="Facciotti M.T."/>
        </authorList>
    </citation>
    <scope>NUCLEOTIDE SEQUENCE [LARGE SCALE GENOMIC DNA]</scope>
    <source>
        <strain evidence="3 4">DSM 13077</strain>
    </source>
</reference>
<dbReference type="EMBL" id="AOIP01000032">
    <property type="protein sequence ID" value="ELZ03802.1"/>
    <property type="molecule type" value="Genomic_DNA"/>
</dbReference>
<dbReference type="GO" id="GO:0032259">
    <property type="term" value="P:methylation"/>
    <property type="evidence" value="ECO:0007669"/>
    <property type="project" value="UniProtKB-KW"/>
</dbReference>
<accession>M0AZQ6</accession>
<dbReference type="RefSeq" id="WP_006666540.1">
    <property type="nucleotide sequence ID" value="NZ_AOIP01000032.1"/>
</dbReference>
<keyword evidence="3" id="KW-0808">Transferase</keyword>
<dbReference type="CDD" id="cd02440">
    <property type="entry name" value="AdoMet_MTases"/>
    <property type="match status" value="1"/>
</dbReference>
<dbReference type="Gene3D" id="3.40.50.150">
    <property type="entry name" value="Vaccinia Virus protein VP39"/>
    <property type="match status" value="1"/>
</dbReference>
<comment type="caution">
    <text evidence="3">The sequence shown here is derived from an EMBL/GenBank/DDBJ whole genome shotgun (WGS) entry which is preliminary data.</text>
</comment>
<dbReference type="GO" id="GO:0008757">
    <property type="term" value="F:S-adenosylmethionine-dependent methyltransferase activity"/>
    <property type="evidence" value="ECO:0007669"/>
    <property type="project" value="InterPro"/>
</dbReference>
<dbReference type="InterPro" id="IPR052356">
    <property type="entry name" value="Thiol_S-MT"/>
</dbReference>
<name>M0AZQ6_9EURY</name>
<evidence type="ECO:0000313" key="4">
    <source>
        <dbReference type="Proteomes" id="UP000011591"/>
    </source>
</evidence>
<proteinExistence type="predicted"/>
<dbReference type="AlphaFoldDB" id="M0AZQ6"/>
<dbReference type="OrthoDB" id="147504at2157"/>